<dbReference type="GO" id="GO:0003700">
    <property type="term" value="F:DNA-binding transcription factor activity"/>
    <property type="evidence" value="ECO:0007669"/>
    <property type="project" value="TreeGrafter"/>
</dbReference>
<dbReference type="PRINTS" id="PR00455">
    <property type="entry name" value="HTHTETR"/>
</dbReference>
<gene>
    <name evidence="6" type="ORF">GA0070621_5810</name>
</gene>
<dbReference type="InterPro" id="IPR050109">
    <property type="entry name" value="HTH-type_TetR-like_transc_reg"/>
</dbReference>
<dbReference type="Gene3D" id="1.10.357.10">
    <property type="entry name" value="Tetracycline Repressor, domain 2"/>
    <property type="match status" value="2"/>
</dbReference>
<organism evidence="6 7">
    <name type="scientific">Micromonospora narathiwatensis</name>
    <dbReference type="NCBI Taxonomy" id="299146"/>
    <lineage>
        <taxon>Bacteria</taxon>
        <taxon>Bacillati</taxon>
        <taxon>Actinomycetota</taxon>
        <taxon>Actinomycetes</taxon>
        <taxon>Micromonosporales</taxon>
        <taxon>Micromonosporaceae</taxon>
        <taxon>Micromonospora</taxon>
    </lineage>
</organism>
<dbReference type="PROSITE" id="PS50977">
    <property type="entry name" value="HTH_TETR_2"/>
    <property type="match status" value="2"/>
</dbReference>
<keyword evidence="2 4" id="KW-0238">DNA-binding</keyword>
<dbReference type="Proteomes" id="UP000198765">
    <property type="component" value="Chromosome I"/>
</dbReference>
<feature type="domain" description="HTH tetR-type" evidence="5">
    <location>
        <begin position="212"/>
        <end position="272"/>
    </location>
</feature>
<keyword evidence="3" id="KW-0804">Transcription</keyword>
<dbReference type="PANTHER" id="PTHR30055:SF234">
    <property type="entry name" value="HTH-TYPE TRANSCRIPTIONAL REGULATOR BETI"/>
    <property type="match status" value="1"/>
</dbReference>
<name>A0A1A9AFJ3_9ACTN</name>
<evidence type="ECO:0000256" key="1">
    <source>
        <dbReference type="ARBA" id="ARBA00023015"/>
    </source>
</evidence>
<feature type="domain" description="HTH tetR-type" evidence="5">
    <location>
        <begin position="15"/>
        <end position="75"/>
    </location>
</feature>
<protein>
    <submittedName>
        <fullName evidence="6">Transcriptional regulator, TetR family</fullName>
    </submittedName>
</protein>
<dbReference type="OrthoDB" id="3767959at2"/>
<dbReference type="Pfam" id="PF00440">
    <property type="entry name" value="TetR_N"/>
    <property type="match status" value="2"/>
</dbReference>
<accession>A0A1A9AFJ3</accession>
<dbReference type="InterPro" id="IPR001647">
    <property type="entry name" value="HTH_TetR"/>
</dbReference>
<dbReference type="EMBL" id="LT594324">
    <property type="protein sequence ID" value="SBT54956.1"/>
    <property type="molecule type" value="Genomic_DNA"/>
</dbReference>
<evidence type="ECO:0000313" key="6">
    <source>
        <dbReference type="EMBL" id="SBT54956.1"/>
    </source>
</evidence>
<dbReference type="PATRIC" id="fig|299146.4.peg.5993"/>
<dbReference type="SUPFAM" id="SSF46689">
    <property type="entry name" value="Homeodomain-like"/>
    <property type="match status" value="2"/>
</dbReference>
<evidence type="ECO:0000313" key="7">
    <source>
        <dbReference type="Proteomes" id="UP000198765"/>
    </source>
</evidence>
<dbReference type="RefSeq" id="WP_091201591.1">
    <property type="nucleotide sequence ID" value="NZ_LT594324.1"/>
</dbReference>
<evidence type="ECO:0000259" key="5">
    <source>
        <dbReference type="PROSITE" id="PS50977"/>
    </source>
</evidence>
<dbReference type="InterPro" id="IPR009057">
    <property type="entry name" value="Homeodomain-like_sf"/>
</dbReference>
<dbReference type="Gene3D" id="1.10.10.60">
    <property type="entry name" value="Homeodomain-like"/>
    <property type="match status" value="2"/>
</dbReference>
<dbReference type="PANTHER" id="PTHR30055">
    <property type="entry name" value="HTH-TYPE TRANSCRIPTIONAL REGULATOR RUTR"/>
    <property type="match status" value="1"/>
</dbReference>
<sequence length="395" mass="42884">MAPQTAAPARGTRPRNRRALILAAATDLFHRRGYDRLTMGDLAEAVGIGPSALYRHFSGKQHLLREVLTDGLAPVRQVLTELDVTDRAAALRRLGALAVDHRPLGVLWQREARHLTREDRTAFRGELHEIGALLTGHVRALRPALDPAGAELLAWSMIGVLTSISFHRVELPRPDYDDLLAHLAGAVLDTPLPAGFTAAPPPRPGPAALVPASRREALLNEAVRMFAVHGFTEVGIEEIAAAVGITGPSVYHHFPSKLDLLVTALRRGAAVLLTDLSAVHRTATSASDGLGALVRSYLGFTRAHHELVDLLITEVDHLPDDERRHSRQTQRDYLDEWVHLLRAVHPGLEPAAARIRVQAVLTVANDAARTPRVRANPALPAALEAIATRLLHLPG</sequence>
<dbReference type="AlphaFoldDB" id="A0A1A9AFJ3"/>
<feature type="DNA-binding region" description="H-T-H motif" evidence="4">
    <location>
        <begin position="38"/>
        <end position="57"/>
    </location>
</feature>
<keyword evidence="7" id="KW-1185">Reference proteome</keyword>
<feature type="DNA-binding region" description="H-T-H motif" evidence="4">
    <location>
        <begin position="235"/>
        <end position="254"/>
    </location>
</feature>
<evidence type="ECO:0000256" key="4">
    <source>
        <dbReference type="PROSITE-ProRule" id="PRU00335"/>
    </source>
</evidence>
<reference evidence="6 7" key="1">
    <citation type="submission" date="2016-06" db="EMBL/GenBank/DDBJ databases">
        <authorList>
            <person name="Kjaerup R.B."/>
            <person name="Dalgaard T.S."/>
            <person name="Juul-Madsen H.R."/>
        </authorList>
    </citation>
    <scope>NUCLEOTIDE SEQUENCE [LARGE SCALE GENOMIC DNA]</scope>
    <source>
        <strain evidence="6 7">DSM 45248</strain>
    </source>
</reference>
<dbReference type="GO" id="GO:0000976">
    <property type="term" value="F:transcription cis-regulatory region binding"/>
    <property type="evidence" value="ECO:0007669"/>
    <property type="project" value="TreeGrafter"/>
</dbReference>
<keyword evidence="1" id="KW-0805">Transcription regulation</keyword>
<evidence type="ECO:0000256" key="3">
    <source>
        <dbReference type="ARBA" id="ARBA00023163"/>
    </source>
</evidence>
<proteinExistence type="predicted"/>
<evidence type="ECO:0000256" key="2">
    <source>
        <dbReference type="ARBA" id="ARBA00023125"/>
    </source>
</evidence>